<dbReference type="Gene3D" id="3.40.30.10">
    <property type="entry name" value="Glutaredoxin"/>
    <property type="match status" value="2"/>
</dbReference>
<dbReference type="EnsemblMetazoa" id="XM_028658133.1">
    <property type="protein sequence ID" value="XP_028513934.1"/>
    <property type="gene ID" value="LOC114574741"/>
</dbReference>
<proteinExistence type="predicted"/>
<dbReference type="GO" id="GO:0006457">
    <property type="term" value="P:protein folding"/>
    <property type="evidence" value="ECO:0007669"/>
    <property type="project" value="TreeGrafter"/>
</dbReference>
<organism evidence="2 3">
    <name type="scientific">Exaiptasia diaphana</name>
    <name type="common">Tropical sea anemone</name>
    <name type="synonym">Aiptasia pulchella</name>
    <dbReference type="NCBI Taxonomy" id="2652724"/>
    <lineage>
        <taxon>Eukaryota</taxon>
        <taxon>Metazoa</taxon>
        <taxon>Cnidaria</taxon>
        <taxon>Anthozoa</taxon>
        <taxon>Hexacorallia</taxon>
        <taxon>Actiniaria</taxon>
        <taxon>Aiptasiidae</taxon>
        <taxon>Exaiptasia</taxon>
    </lineage>
</organism>
<feature type="region of interest" description="Disordered" evidence="1">
    <location>
        <begin position="246"/>
        <end position="310"/>
    </location>
</feature>
<dbReference type="GO" id="GO:0005789">
    <property type="term" value="C:endoplasmic reticulum membrane"/>
    <property type="evidence" value="ECO:0007669"/>
    <property type="project" value="TreeGrafter"/>
</dbReference>
<evidence type="ECO:0000256" key="1">
    <source>
        <dbReference type="SAM" id="MobiDB-lite"/>
    </source>
</evidence>
<dbReference type="SUPFAM" id="SSF52833">
    <property type="entry name" value="Thioredoxin-like"/>
    <property type="match status" value="2"/>
</dbReference>
<keyword evidence="3" id="KW-1185">Reference proteome</keyword>
<evidence type="ECO:0000313" key="3">
    <source>
        <dbReference type="Proteomes" id="UP000887567"/>
    </source>
</evidence>
<dbReference type="GeneID" id="114574741"/>
<evidence type="ECO:0008006" key="4">
    <source>
        <dbReference type="Google" id="ProtNLM"/>
    </source>
</evidence>
<dbReference type="OrthoDB" id="294696at2759"/>
<dbReference type="Pfam" id="PF13848">
    <property type="entry name" value="Thioredoxin_6"/>
    <property type="match status" value="1"/>
</dbReference>
<accession>A0A913YFV5</accession>
<dbReference type="PANTHER" id="PTHR46295:SF1">
    <property type="entry name" value="ENDOPLASMIC RETICULUM RESIDENT PROTEIN 44"/>
    <property type="match status" value="1"/>
</dbReference>
<dbReference type="GO" id="GO:0003756">
    <property type="term" value="F:protein disulfide isomerase activity"/>
    <property type="evidence" value="ECO:0007669"/>
    <property type="project" value="TreeGrafter"/>
</dbReference>
<dbReference type="RefSeq" id="XP_028513934.1">
    <property type="nucleotide sequence ID" value="XM_028658133.1"/>
</dbReference>
<dbReference type="InterPro" id="IPR052643">
    <property type="entry name" value="ERP44"/>
</dbReference>
<dbReference type="InterPro" id="IPR041862">
    <property type="entry name" value="ERp44_PDI_b_2"/>
</dbReference>
<dbReference type="OMA" id="LFYRDEC"/>
<name>A0A913YFV5_EXADI</name>
<dbReference type="PANTHER" id="PTHR46295">
    <property type="entry name" value="ENDOPLASMIC RETICULUM RESIDENT PROTEIN 44"/>
    <property type="match status" value="1"/>
</dbReference>
<reference evidence="2" key="1">
    <citation type="submission" date="2022-11" db="UniProtKB">
        <authorList>
            <consortium name="EnsemblMetazoa"/>
        </authorList>
    </citation>
    <scope>IDENTIFICATION</scope>
</reference>
<dbReference type="InterPro" id="IPR036249">
    <property type="entry name" value="Thioredoxin-like_sf"/>
</dbReference>
<evidence type="ECO:0000313" key="2">
    <source>
        <dbReference type="EnsemblMetazoa" id="XP_028513934.1"/>
    </source>
</evidence>
<sequence length="322" mass="37026">MIFFQPARREYRGQRSVDAFTNYLRNQMKSVIEEFHSLSDMNIDSSKRTIIAYFEKKDSENYKQLEKIAEDFRDDCNFRVGFGDASAQERKTGENIVYRPENKGKEDDIVYLGNLNDYESLKTWAGDKCIPLVREITFENAEELTEEGLPFLLLFYNPTDRKSIEEFKDEVAKQLIHEKGKVNFLIADGKKFSHPLHHLGKAEKDLPLIAIDSFRHMYLFSKYEDMKIPGKLKQFVFDLHSGKLHREFHHGPDEPKQTDAVGSQGDQGTADMGTGNPGSEDGSNKQVESGSGDRKTKTSPPETVFKKLSPSYNRYTLLRDEL</sequence>
<dbReference type="CDD" id="cd03072">
    <property type="entry name" value="PDI_b'_ERp44"/>
    <property type="match status" value="1"/>
</dbReference>
<dbReference type="GO" id="GO:0005793">
    <property type="term" value="C:endoplasmic reticulum-Golgi intermediate compartment"/>
    <property type="evidence" value="ECO:0007669"/>
    <property type="project" value="TreeGrafter"/>
</dbReference>
<dbReference type="AlphaFoldDB" id="A0A913YFV5"/>
<feature type="compositionally biased region" description="Basic and acidic residues" evidence="1">
    <location>
        <begin position="246"/>
        <end position="257"/>
    </location>
</feature>
<protein>
    <recommendedName>
        <fullName evidence="4">Endoplasmic reticulum resident protein 44</fullName>
    </recommendedName>
</protein>
<dbReference type="KEGG" id="epa:114574741"/>
<dbReference type="Proteomes" id="UP000887567">
    <property type="component" value="Unplaced"/>
</dbReference>